<dbReference type="InterPro" id="IPR002696">
    <property type="entry name" value="Membr_insert_effic_factor_YidD"/>
</dbReference>
<comment type="function">
    <text evidence="1">Could be involved in insertion of integral membrane proteins into the membrane.</text>
</comment>
<dbReference type="EMBL" id="FNZU01000007">
    <property type="protein sequence ID" value="SEK83100.1"/>
    <property type="molecule type" value="Genomic_DNA"/>
</dbReference>
<evidence type="ECO:0000313" key="3">
    <source>
        <dbReference type="Proteomes" id="UP000199081"/>
    </source>
</evidence>
<comment type="subcellular location">
    <subcellularLocation>
        <location evidence="1">Cell membrane</location>
        <topology evidence="1">Peripheral membrane protein</topology>
        <orientation evidence="1">Cytoplasmic side</orientation>
    </subcellularLocation>
</comment>
<dbReference type="AlphaFoldDB" id="A0A1H7K9C5"/>
<dbReference type="Pfam" id="PF01809">
    <property type="entry name" value="YidD"/>
    <property type="match status" value="1"/>
</dbReference>
<protein>
    <recommendedName>
        <fullName evidence="1">Putative membrane protein insertion efficiency factor</fullName>
    </recommendedName>
</protein>
<dbReference type="Proteomes" id="UP000199081">
    <property type="component" value="Unassembled WGS sequence"/>
</dbReference>
<keyword evidence="3" id="KW-1185">Reference proteome</keyword>
<dbReference type="OrthoDB" id="9801753at2"/>
<dbReference type="NCBIfam" id="TIGR00278">
    <property type="entry name" value="membrane protein insertion efficiency factor YidD"/>
    <property type="match status" value="1"/>
</dbReference>
<gene>
    <name evidence="2" type="ORF">SAMN04488099_10739</name>
</gene>
<reference evidence="3" key="1">
    <citation type="submission" date="2016-10" db="EMBL/GenBank/DDBJ databases">
        <authorList>
            <person name="Varghese N."/>
            <person name="Submissions S."/>
        </authorList>
    </citation>
    <scope>NUCLEOTIDE SEQUENCE [LARGE SCALE GENOMIC DNA]</scope>
    <source>
        <strain evidence="3">DSM 19183</strain>
    </source>
</reference>
<comment type="similarity">
    <text evidence="1">Belongs to the UPF0161 family.</text>
</comment>
<organism evidence="2 3">
    <name type="scientific">Alkalibacterium pelagium</name>
    <dbReference type="NCBI Taxonomy" id="426702"/>
    <lineage>
        <taxon>Bacteria</taxon>
        <taxon>Bacillati</taxon>
        <taxon>Bacillota</taxon>
        <taxon>Bacilli</taxon>
        <taxon>Lactobacillales</taxon>
        <taxon>Carnobacteriaceae</taxon>
        <taxon>Alkalibacterium</taxon>
    </lineage>
</organism>
<dbReference type="PANTHER" id="PTHR33383:SF1">
    <property type="entry name" value="MEMBRANE PROTEIN INSERTION EFFICIENCY FACTOR-RELATED"/>
    <property type="match status" value="1"/>
</dbReference>
<dbReference type="STRING" id="426702.SAMN04488099_10739"/>
<keyword evidence="1" id="KW-0472">Membrane</keyword>
<name>A0A1H7K9C5_9LACT</name>
<dbReference type="SMART" id="SM01234">
    <property type="entry name" value="Haemolytic"/>
    <property type="match status" value="1"/>
</dbReference>
<proteinExistence type="inferred from homology"/>
<evidence type="ECO:0000256" key="1">
    <source>
        <dbReference type="HAMAP-Rule" id="MF_00386"/>
    </source>
</evidence>
<dbReference type="RefSeq" id="WP_091480650.1">
    <property type="nucleotide sequence ID" value="NZ_BJYC01000010.1"/>
</dbReference>
<sequence length="107" mass="12114">MKKLLLALVRTYQKVISPLFQPSCRYYPTCSHYTVQALEKHGAAKGSVMGIARILRCNPFVKGGVDKVPDHFTIRRNPDSENETYLGSGITVKKSDLTKQKQKEKME</sequence>
<dbReference type="HAMAP" id="MF_00386">
    <property type="entry name" value="UPF0161_YidD"/>
    <property type="match status" value="1"/>
</dbReference>
<accession>A0A1H7K9C5</accession>
<evidence type="ECO:0000313" key="2">
    <source>
        <dbReference type="EMBL" id="SEK83100.1"/>
    </source>
</evidence>
<dbReference type="PANTHER" id="PTHR33383">
    <property type="entry name" value="MEMBRANE PROTEIN INSERTION EFFICIENCY FACTOR-RELATED"/>
    <property type="match status" value="1"/>
</dbReference>
<dbReference type="GO" id="GO:0005886">
    <property type="term" value="C:plasma membrane"/>
    <property type="evidence" value="ECO:0007669"/>
    <property type="project" value="UniProtKB-SubCell"/>
</dbReference>
<keyword evidence="1" id="KW-1003">Cell membrane</keyword>